<evidence type="ECO:0000313" key="3">
    <source>
        <dbReference type="EMBL" id="ORD93063.1"/>
    </source>
</evidence>
<dbReference type="VEuPathDB" id="MicrosporidiaDB:HERIO_2000"/>
<accession>A0A1X0Q5Q1</accession>
<dbReference type="AlphaFoldDB" id="A0A1X0Q5Q1"/>
<dbReference type="Proteomes" id="UP000192501">
    <property type="component" value="Unassembled WGS sequence"/>
</dbReference>
<feature type="compositionally biased region" description="Basic and acidic residues" evidence="1">
    <location>
        <begin position="65"/>
        <end position="85"/>
    </location>
</feature>
<evidence type="ECO:0000256" key="2">
    <source>
        <dbReference type="SAM" id="Phobius"/>
    </source>
</evidence>
<feature type="compositionally biased region" description="Polar residues" evidence="1">
    <location>
        <begin position="86"/>
        <end position="109"/>
    </location>
</feature>
<feature type="transmembrane region" description="Helical" evidence="2">
    <location>
        <begin position="15"/>
        <end position="38"/>
    </location>
</feature>
<gene>
    <name evidence="3" type="ORF">A0H76_1647</name>
</gene>
<organism evidence="3 4">
    <name type="scientific">Hepatospora eriocheir</name>
    <dbReference type="NCBI Taxonomy" id="1081669"/>
    <lineage>
        <taxon>Eukaryota</taxon>
        <taxon>Fungi</taxon>
        <taxon>Fungi incertae sedis</taxon>
        <taxon>Microsporidia</taxon>
        <taxon>Hepatosporidae</taxon>
        <taxon>Hepatospora</taxon>
    </lineage>
</organism>
<keyword evidence="2" id="KW-0812">Transmembrane</keyword>
<evidence type="ECO:0000256" key="1">
    <source>
        <dbReference type="SAM" id="MobiDB-lite"/>
    </source>
</evidence>
<comment type="caution">
    <text evidence="3">The sequence shown here is derived from an EMBL/GenBank/DDBJ whole genome shotgun (WGS) entry which is preliminary data.</text>
</comment>
<sequence>MSKTKFSEIELKDHLSFIFMMIYQFIMILLFTCGVLFFRIIEIIDGFITKEEIKKELITNSNESNKVDSNESNKVDSNESNKVDSNESNVEENSLKPNKTSSTNKSPHVSSKEIKKPVIIDNHDLLLNKTNDMVNPQ</sequence>
<dbReference type="VEuPathDB" id="MicrosporidiaDB:A0H76_1647"/>
<proteinExistence type="predicted"/>
<keyword evidence="2" id="KW-1133">Transmembrane helix</keyword>
<reference evidence="3 4" key="1">
    <citation type="journal article" date="2017" name="Environ. Microbiol.">
        <title>Decay of the glycolytic pathway and adaptation to intranuclear parasitism within Enterocytozoonidae microsporidia.</title>
        <authorList>
            <person name="Wiredu Boakye D."/>
            <person name="Jaroenlak P."/>
            <person name="Prachumwat A."/>
            <person name="Williams T.A."/>
            <person name="Bateman K.S."/>
            <person name="Itsathitphaisarn O."/>
            <person name="Sritunyalucksana K."/>
            <person name="Paszkiewicz K.H."/>
            <person name="Moore K.A."/>
            <person name="Stentiford G.D."/>
            <person name="Williams B.A."/>
        </authorList>
    </citation>
    <scope>NUCLEOTIDE SEQUENCE [LARGE SCALE GENOMIC DNA]</scope>
    <source>
        <strain evidence="4">canceri</strain>
    </source>
</reference>
<protein>
    <submittedName>
        <fullName evidence="3">Uncharacterized protein</fullName>
    </submittedName>
</protein>
<name>A0A1X0Q5Q1_9MICR</name>
<dbReference type="EMBL" id="LTAI01002038">
    <property type="protein sequence ID" value="ORD93063.1"/>
    <property type="molecule type" value="Genomic_DNA"/>
</dbReference>
<feature type="region of interest" description="Disordered" evidence="1">
    <location>
        <begin position="59"/>
        <end position="116"/>
    </location>
</feature>
<evidence type="ECO:0000313" key="4">
    <source>
        <dbReference type="Proteomes" id="UP000192501"/>
    </source>
</evidence>
<keyword evidence="2" id="KW-0472">Membrane</keyword>